<reference evidence="4 5" key="1">
    <citation type="submission" date="2019-04" db="EMBL/GenBank/DDBJ databases">
        <title>Bacillus sediminilitoris sp. nov., isolated from a tidal flat sediment on the East China Sea.</title>
        <authorList>
            <person name="Wei Y."/>
            <person name="Mao H."/>
            <person name="Fang J."/>
        </authorList>
    </citation>
    <scope>NUCLEOTIDE SEQUENCE [LARGE SCALE GENOMIC DNA]</scope>
    <source>
        <strain evidence="4 5">DSL-17</strain>
    </source>
</reference>
<dbReference type="GO" id="GO:0016878">
    <property type="term" value="F:acid-thiol ligase activity"/>
    <property type="evidence" value="ECO:0007669"/>
    <property type="project" value="TreeGrafter"/>
</dbReference>
<dbReference type="Gene3D" id="2.30.38.10">
    <property type="entry name" value="Luciferase, Domain 3"/>
    <property type="match status" value="1"/>
</dbReference>
<evidence type="ECO:0000256" key="1">
    <source>
        <dbReference type="ARBA" id="ARBA00022598"/>
    </source>
</evidence>
<dbReference type="RefSeq" id="WP_136354766.1">
    <property type="nucleotide sequence ID" value="NZ_CP046266.1"/>
</dbReference>
<dbReference type="NCBIfam" id="TIGR02262">
    <property type="entry name" value="benz_CoA_lig"/>
    <property type="match status" value="1"/>
</dbReference>
<dbReference type="Gene3D" id="3.30.300.30">
    <property type="match status" value="1"/>
</dbReference>
<dbReference type="GO" id="GO:0016405">
    <property type="term" value="F:CoA-ligase activity"/>
    <property type="evidence" value="ECO:0007669"/>
    <property type="project" value="InterPro"/>
</dbReference>
<dbReference type="InterPro" id="IPR025110">
    <property type="entry name" value="AMP-bd_C"/>
</dbReference>
<dbReference type="GO" id="GO:0044550">
    <property type="term" value="P:secondary metabolite biosynthetic process"/>
    <property type="evidence" value="ECO:0007669"/>
    <property type="project" value="TreeGrafter"/>
</dbReference>
<name>A0A4S4BW71_9BACI</name>
<evidence type="ECO:0000259" key="2">
    <source>
        <dbReference type="Pfam" id="PF00501"/>
    </source>
</evidence>
<keyword evidence="5" id="KW-1185">Reference proteome</keyword>
<feature type="domain" description="AMP-dependent synthetase/ligase" evidence="2">
    <location>
        <begin position="29"/>
        <end position="388"/>
    </location>
</feature>
<evidence type="ECO:0000259" key="3">
    <source>
        <dbReference type="Pfam" id="PF13193"/>
    </source>
</evidence>
<sequence>MIETTLNLKGVKSHYNAASRFIEENVRNGLGNKVAIISDDKTMTYNELLTDVNKFGSALKTIGVENENRMLLITYDSPEFVVSFYGAIKVGAVPIPINTMFQPNDYEYVLNNSRAKVLLIHEDFWVKLKDQRERYIYLKHVIVISDQVVQDADVTDYKEFINRGSEELEPFYTTAEDTGFWLYSSGSTGNPKGVIHYQKNMEASFKNYAQNILKMTENDVTFSASKLFFAYGLGNAMYFPFGAGGTTVLLKDRPTPDKIYETLEKTKPTIFFGVPTLYGSMINYVEKTGKIPDLSSVRICVSAGEALPSTFIQKWRELFNLDILDGIGSTEVAHIYLSNRIGDIKPGSTGKIVPGYEARILNDQSIEVGPNETGDLLIKGESITGGYWCNIEENQRKFYGKWMHTGDKYYQDDEGYFWYAGRSDDMLKVGGIWVSPIEIESLLFQHDKVLEVAVIGKKKENNLVYPKAYIVLKDGVSPSEELSQELKDYVKTNLAPYKYPREIEFLDELPKTATGKVQRFRLRV</sequence>
<accession>A0A4S4BW71</accession>
<comment type="caution">
    <text evidence="4">The sequence shown here is derived from an EMBL/GenBank/DDBJ whole genome shotgun (WGS) entry which is preliminary data.</text>
</comment>
<dbReference type="InterPro" id="IPR045851">
    <property type="entry name" value="AMP-bd_C_sf"/>
</dbReference>
<dbReference type="Gene3D" id="3.40.50.12820">
    <property type="match status" value="1"/>
</dbReference>
<dbReference type="PANTHER" id="PTHR43352">
    <property type="entry name" value="ACETYL-COA SYNTHETASE"/>
    <property type="match status" value="1"/>
</dbReference>
<evidence type="ECO:0000313" key="4">
    <source>
        <dbReference type="EMBL" id="THF79387.1"/>
    </source>
</evidence>
<dbReference type="AlphaFoldDB" id="A0A4S4BW71"/>
<keyword evidence="1 4" id="KW-0436">Ligase</keyword>
<dbReference type="EMBL" id="SSNT01000009">
    <property type="protein sequence ID" value="THF79387.1"/>
    <property type="molecule type" value="Genomic_DNA"/>
</dbReference>
<dbReference type="Gene3D" id="3.40.50.980">
    <property type="match status" value="1"/>
</dbReference>
<organism evidence="4 5">
    <name type="scientific">Metabacillus sediminilitoris</name>
    <dbReference type="NCBI Taxonomy" id="2567941"/>
    <lineage>
        <taxon>Bacteria</taxon>
        <taxon>Bacillati</taxon>
        <taxon>Bacillota</taxon>
        <taxon>Bacilli</taxon>
        <taxon>Bacillales</taxon>
        <taxon>Bacillaceae</taxon>
        <taxon>Metabacillus</taxon>
    </lineage>
</organism>
<dbReference type="PANTHER" id="PTHR43352:SF1">
    <property type="entry name" value="ANTHRANILATE--COA LIGASE"/>
    <property type="match status" value="1"/>
</dbReference>
<evidence type="ECO:0000313" key="5">
    <source>
        <dbReference type="Proteomes" id="UP000310334"/>
    </source>
</evidence>
<dbReference type="OrthoDB" id="9778383at2"/>
<dbReference type="SUPFAM" id="SSF56801">
    <property type="entry name" value="Acetyl-CoA synthetase-like"/>
    <property type="match status" value="1"/>
</dbReference>
<proteinExistence type="predicted"/>
<dbReference type="InterPro" id="IPR000873">
    <property type="entry name" value="AMP-dep_synth/lig_dom"/>
</dbReference>
<dbReference type="Pfam" id="PF00501">
    <property type="entry name" value="AMP-binding"/>
    <property type="match status" value="1"/>
</dbReference>
<dbReference type="InterPro" id="IPR011957">
    <property type="entry name" value="Benz_CoA_lig"/>
</dbReference>
<feature type="domain" description="AMP-binding enzyme C-terminal" evidence="3">
    <location>
        <begin position="438"/>
        <end position="516"/>
    </location>
</feature>
<dbReference type="Pfam" id="PF13193">
    <property type="entry name" value="AMP-binding_C"/>
    <property type="match status" value="1"/>
</dbReference>
<gene>
    <name evidence="4" type="ORF">E6W99_13695</name>
</gene>
<dbReference type="GO" id="GO:0005524">
    <property type="term" value="F:ATP binding"/>
    <property type="evidence" value="ECO:0007669"/>
    <property type="project" value="InterPro"/>
</dbReference>
<protein>
    <submittedName>
        <fullName evidence="4">Benzoate-CoA ligase family protein</fullName>
    </submittedName>
</protein>
<dbReference type="Proteomes" id="UP000310334">
    <property type="component" value="Unassembled WGS sequence"/>
</dbReference>